<keyword evidence="2" id="KW-1185">Reference proteome</keyword>
<reference evidence="2" key="1">
    <citation type="journal article" date="2019" name="Int. J. Syst. Evol. Microbiol.">
        <title>The Global Catalogue of Microorganisms (GCM) 10K type strain sequencing project: providing services to taxonomists for standard genome sequencing and annotation.</title>
        <authorList>
            <consortium name="The Broad Institute Genomics Platform"/>
            <consortium name="The Broad Institute Genome Sequencing Center for Infectious Disease"/>
            <person name="Wu L."/>
            <person name="Ma J."/>
        </authorList>
    </citation>
    <scope>NUCLEOTIDE SEQUENCE [LARGE SCALE GENOMIC DNA]</scope>
    <source>
        <strain evidence="2">JCM 10696</strain>
    </source>
</reference>
<evidence type="ECO:0000313" key="2">
    <source>
        <dbReference type="Proteomes" id="UP001500665"/>
    </source>
</evidence>
<protein>
    <submittedName>
        <fullName evidence="1">Uncharacterized protein</fullName>
    </submittedName>
</protein>
<gene>
    <name evidence="1" type="ORF">GCM10009550_44050</name>
</gene>
<evidence type="ECO:0000313" key="1">
    <source>
        <dbReference type="EMBL" id="GAA0957130.1"/>
    </source>
</evidence>
<comment type="caution">
    <text evidence="1">The sequence shown here is derived from an EMBL/GenBank/DDBJ whole genome shotgun (WGS) entry which is preliminary data.</text>
</comment>
<name>A0ABP4BYA6_9ACTN</name>
<dbReference type="EMBL" id="BAAAHH010000018">
    <property type="protein sequence ID" value="GAA0957130.1"/>
    <property type="molecule type" value="Genomic_DNA"/>
</dbReference>
<proteinExistence type="predicted"/>
<dbReference type="Gene3D" id="3.40.50.720">
    <property type="entry name" value="NAD(P)-binding Rossmann-like Domain"/>
    <property type="match status" value="1"/>
</dbReference>
<organism evidence="1 2">
    <name type="scientific">Actinocorallia libanotica</name>
    <dbReference type="NCBI Taxonomy" id="46162"/>
    <lineage>
        <taxon>Bacteria</taxon>
        <taxon>Bacillati</taxon>
        <taxon>Actinomycetota</taxon>
        <taxon>Actinomycetes</taxon>
        <taxon>Streptosporangiales</taxon>
        <taxon>Thermomonosporaceae</taxon>
        <taxon>Actinocorallia</taxon>
    </lineage>
</organism>
<dbReference type="Proteomes" id="UP001500665">
    <property type="component" value="Unassembled WGS sequence"/>
</dbReference>
<accession>A0ABP4BYA6</accession>
<dbReference type="RefSeq" id="WP_344242783.1">
    <property type="nucleotide sequence ID" value="NZ_BAAAHH010000018.1"/>
</dbReference>
<sequence>MDEFSRWAGGVSLIPQGEGWLVHTPAEEFLVVEPEPGHPADLRAPELFEVFTEEGVLASAGEPRPGPVGVSGDGPLAAQLTDLLERLGLEVLRGAEEDLLERKPLALVSAAAWLPDRRWSELEPQVVAAGVPWHRGYAEGRRWYVGPFWTQPGDSGHADVRIRRLAASAWPEQLAAHWRWLDEGGRPEPDPAGAVGAAAAAAFLAADLWTWRAGGRPTGRNVQVGIDLADGAVRRHPVLPVPAGLMREVPA</sequence>